<dbReference type="EMBL" id="CP061799">
    <property type="protein sequence ID" value="QTA82290.1"/>
    <property type="molecule type" value="Genomic_DNA"/>
</dbReference>
<keyword evidence="2" id="KW-1185">Reference proteome</keyword>
<dbReference type="RefSeq" id="WP_207688235.1">
    <property type="nucleotide sequence ID" value="NZ_CP061799.1"/>
</dbReference>
<dbReference type="Pfam" id="PF12974">
    <property type="entry name" value="Phosphonate-bd"/>
    <property type="match status" value="1"/>
</dbReference>
<name>A0A975GI56_9BACT</name>
<evidence type="ECO:0000313" key="2">
    <source>
        <dbReference type="Proteomes" id="UP000663720"/>
    </source>
</evidence>
<dbReference type="AlphaFoldDB" id="A0A975GI56"/>
<dbReference type="PROSITE" id="PS51257">
    <property type="entry name" value="PROKAR_LIPOPROTEIN"/>
    <property type="match status" value="1"/>
</dbReference>
<organism evidence="1 2">
    <name type="scientific">Desulfonema limicola</name>
    <dbReference type="NCBI Taxonomy" id="45656"/>
    <lineage>
        <taxon>Bacteria</taxon>
        <taxon>Pseudomonadati</taxon>
        <taxon>Thermodesulfobacteriota</taxon>
        <taxon>Desulfobacteria</taxon>
        <taxon>Desulfobacterales</taxon>
        <taxon>Desulfococcaceae</taxon>
        <taxon>Desulfonema</taxon>
    </lineage>
</organism>
<sequence length="254" mass="29942">MRKNHITGIAIILIFISCSYSFAEIIKVGGYVFPPFVEESQDEYRGITFDLIEEMNKFQNRFEFIFYLTSPKRRYQDFNGKAYDLMFFENIKWGWSNNKDIQASKVFLKGGEVYITKLSLSKDNSWFNSLEGKSIAGYLGYHYGFAGFNADETFLREKFNVKLGTSHEMNIQLVLRDRIDMAVITKSYLDKYIMQHPEIKKQIIISDKYDQIYEHTILVRKNLNLEVEDINILLDEMEKQGVLKKLWEKNGITY</sequence>
<dbReference type="Gene3D" id="3.40.190.10">
    <property type="entry name" value="Periplasmic binding protein-like II"/>
    <property type="match status" value="2"/>
</dbReference>
<dbReference type="KEGG" id="dli:dnl_46640"/>
<proteinExistence type="predicted"/>
<evidence type="ECO:0000313" key="1">
    <source>
        <dbReference type="EMBL" id="QTA82290.1"/>
    </source>
</evidence>
<protein>
    <submittedName>
        <fullName evidence="1">Solute-binding protein family 3 domain-containing protein, MltF-like</fullName>
    </submittedName>
</protein>
<dbReference type="Proteomes" id="UP000663720">
    <property type="component" value="Chromosome"/>
</dbReference>
<gene>
    <name evidence="1" type="ORF">dnl_46640</name>
</gene>
<reference evidence="1" key="1">
    <citation type="journal article" date="2021" name="Microb. Physiol.">
        <title>Proteogenomic Insights into the Physiology of Marine, Sulfate-Reducing, Filamentous Desulfonema limicola and Desulfonema magnum.</title>
        <authorList>
            <person name="Schnaars V."/>
            <person name="Wohlbrand L."/>
            <person name="Scheve S."/>
            <person name="Hinrichs C."/>
            <person name="Reinhardt R."/>
            <person name="Rabus R."/>
        </authorList>
    </citation>
    <scope>NUCLEOTIDE SEQUENCE</scope>
    <source>
        <strain evidence="1">5ac10</strain>
    </source>
</reference>
<accession>A0A975GI56</accession>
<dbReference type="SUPFAM" id="SSF53850">
    <property type="entry name" value="Periplasmic binding protein-like II"/>
    <property type="match status" value="1"/>
</dbReference>